<dbReference type="OrthoDB" id="1678617at2759"/>
<feature type="non-terminal residue" evidence="12">
    <location>
        <position position="1"/>
    </location>
</feature>
<dbReference type="AlphaFoldDB" id="A0A9W8MQ39"/>
<evidence type="ECO:0000256" key="10">
    <source>
        <dbReference type="RuleBase" id="RU367121"/>
    </source>
</evidence>
<evidence type="ECO:0000256" key="3">
    <source>
        <dbReference type="ARBA" id="ARBA00008802"/>
    </source>
</evidence>
<keyword evidence="7" id="KW-0492">Microsome</keyword>
<dbReference type="Gene3D" id="3.50.50.60">
    <property type="entry name" value="FAD/NAD(P)-binding domain"/>
    <property type="match status" value="1"/>
</dbReference>
<dbReference type="EC" id="1.14.14.17" evidence="4 10"/>
<evidence type="ECO:0000256" key="6">
    <source>
        <dbReference type="ARBA" id="ARBA00022827"/>
    </source>
</evidence>
<evidence type="ECO:0000256" key="9">
    <source>
        <dbReference type="ARBA" id="ARBA00023136"/>
    </source>
</evidence>
<feature type="transmembrane region" description="Helical" evidence="10">
    <location>
        <begin position="498"/>
        <end position="518"/>
    </location>
</feature>
<dbReference type="GO" id="GO:0004506">
    <property type="term" value="F:squalene monooxygenase activity"/>
    <property type="evidence" value="ECO:0007669"/>
    <property type="project" value="UniProtKB-UniRule"/>
</dbReference>
<organism evidence="12 13">
    <name type="scientific">Candolleomyces eurysporus</name>
    <dbReference type="NCBI Taxonomy" id="2828524"/>
    <lineage>
        <taxon>Eukaryota</taxon>
        <taxon>Fungi</taxon>
        <taxon>Dikarya</taxon>
        <taxon>Basidiomycota</taxon>
        <taxon>Agaricomycotina</taxon>
        <taxon>Agaricomycetes</taxon>
        <taxon>Agaricomycetidae</taxon>
        <taxon>Agaricales</taxon>
        <taxon>Agaricineae</taxon>
        <taxon>Psathyrellaceae</taxon>
        <taxon>Candolleomyces</taxon>
    </lineage>
</organism>
<comment type="catalytic activity">
    <reaction evidence="10">
        <text>squalene + reduced [NADPH--hemoprotein reductase] + O2 = (S)-2,3-epoxysqualene + oxidized [NADPH--hemoprotein reductase] + H2O + H(+)</text>
        <dbReference type="Rhea" id="RHEA:25282"/>
        <dbReference type="Rhea" id="RHEA-COMP:11964"/>
        <dbReference type="Rhea" id="RHEA-COMP:11965"/>
        <dbReference type="ChEBI" id="CHEBI:15377"/>
        <dbReference type="ChEBI" id="CHEBI:15378"/>
        <dbReference type="ChEBI" id="CHEBI:15379"/>
        <dbReference type="ChEBI" id="CHEBI:15440"/>
        <dbReference type="ChEBI" id="CHEBI:15441"/>
        <dbReference type="ChEBI" id="CHEBI:57618"/>
        <dbReference type="ChEBI" id="CHEBI:58210"/>
        <dbReference type="EC" id="1.14.14.17"/>
    </reaction>
</comment>
<dbReference type="SUPFAM" id="SSF51905">
    <property type="entry name" value="FAD/NAD(P)-binding domain"/>
    <property type="match status" value="1"/>
</dbReference>
<dbReference type="GO" id="GO:0006696">
    <property type="term" value="P:ergosterol biosynthetic process"/>
    <property type="evidence" value="ECO:0007669"/>
    <property type="project" value="TreeGrafter"/>
</dbReference>
<reference evidence="12" key="1">
    <citation type="submission" date="2022-06" db="EMBL/GenBank/DDBJ databases">
        <title>Genome Sequence of Candolleomyces eurysporus.</title>
        <authorList>
            <person name="Buettner E."/>
        </authorList>
    </citation>
    <scope>NUCLEOTIDE SEQUENCE</scope>
    <source>
        <strain evidence="12">VTCC 930004</strain>
    </source>
</reference>
<feature type="transmembrane region" description="Helical" evidence="10">
    <location>
        <begin position="12"/>
        <end position="31"/>
    </location>
</feature>
<dbReference type="EMBL" id="JANBPK010000006">
    <property type="protein sequence ID" value="KAJ2936998.1"/>
    <property type="molecule type" value="Genomic_DNA"/>
</dbReference>
<dbReference type="PANTHER" id="PTHR10835:SF0">
    <property type="entry name" value="SQUALENE MONOOXYGENASE"/>
    <property type="match status" value="1"/>
</dbReference>
<name>A0A9W8MQ39_9AGAR</name>
<evidence type="ECO:0000259" key="11">
    <source>
        <dbReference type="Pfam" id="PF08491"/>
    </source>
</evidence>
<feature type="transmembrane region" description="Helical" evidence="10">
    <location>
        <begin position="455"/>
        <end position="477"/>
    </location>
</feature>
<evidence type="ECO:0000256" key="5">
    <source>
        <dbReference type="ARBA" id="ARBA00022630"/>
    </source>
</evidence>
<dbReference type="Proteomes" id="UP001140091">
    <property type="component" value="Unassembled WGS sequence"/>
</dbReference>
<comment type="similarity">
    <text evidence="3 10">Belongs to the squalene monooxygenase family.</text>
</comment>
<evidence type="ECO:0000256" key="2">
    <source>
        <dbReference type="ARBA" id="ARBA00004154"/>
    </source>
</evidence>
<accession>A0A9W8MQ39</accession>
<keyword evidence="5 10" id="KW-0285">Flavoprotein</keyword>
<dbReference type="InterPro" id="IPR013698">
    <property type="entry name" value="Squalene_epoxidase"/>
</dbReference>
<proteinExistence type="inferred from homology"/>
<evidence type="ECO:0000256" key="8">
    <source>
        <dbReference type="ARBA" id="ARBA00023002"/>
    </source>
</evidence>
<comment type="cofactor">
    <cofactor evidence="1 10">
        <name>FAD</name>
        <dbReference type="ChEBI" id="CHEBI:57692"/>
    </cofactor>
</comment>
<dbReference type="PANTHER" id="PTHR10835">
    <property type="entry name" value="SQUALENE MONOOXYGENASE"/>
    <property type="match status" value="1"/>
</dbReference>
<evidence type="ECO:0000256" key="4">
    <source>
        <dbReference type="ARBA" id="ARBA00012312"/>
    </source>
</evidence>
<evidence type="ECO:0000313" key="13">
    <source>
        <dbReference type="Proteomes" id="UP001140091"/>
    </source>
</evidence>
<gene>
    <name evidence="12" type="ORF">H1R20_g90</name>
</gene>
<dbReference type="InterPro" id="IPR036188">
    <property type="entry name" value="FAD/NAD-bd_sf"/>
</dbReference>
<keyword evidence="6 10" id="KW-0274">FAD</keyword>
<dbReference type="GO" id="GO:0050660">
    <property type="term" value="F:flavin adenine dinucleotide binding"/>
    <property type="evidence" value="ECO:0007669"/>
    <property type="project" value="UniProtKB-UniRule"/>
</dbReference>
<keyword evidence="10" id="KW-1133">Transmembrane helix</keyword>
<keyword evidence="8 10" id="KW-0560">Oxidoreductase</keyword>
<keyword evidence="10" id="KW-0256">Endoplasmic reticulum</keyword>
<dbReference type="PRINTS" id="PR00420">
    <property type="entry name" value="RNGMNOXGNASE"/>
</dbReference>
<dbReference type="GO" id="GO:0005789">
    <property type="term" value="C:endoplasmic reticulum membrane"/>
    <property type="evidence" value="ECO:0007669"/>
    <property type="project" value="UniProtKB-SubCell"/>
</dbReference>
<feature type="transmembrane region" description="Helical" evidence="10">
    <location>
        <begin position="415"/>
        <end position="435"/>
    </location>
</feature>
<keyword evidence="9 10" id="KW-0472">Membrane</keyword>
<evidence type="ECO:0000313" key="12">
    <source>
        <dbReference type="EMBL" id="KAJ2936998.1"/>
    </source>
</evidence>
<keyword evidence="10" id="KW-0812">Transmembrane</keyword>
<evidence type="ECO:0000256" key="7">
    <source>
        <dbReference type="ARBA" id="ARBA00022848"/>
    </source>
</evidence>
<feature type="domain" description="Squalene epoxidase" evidence="11">
    <location>
        <begin position="169"/>
        <end position="442"/>
    </location>
</feature>
<protein>
    <recommendedName>
        <fullName evidence="4 10">Squalene monooxygenase</fullName>
        <ecNumber evidence="4 10">1.14.14.17</ecNumber>
    </recommendedName>
</protein>
<comment type="subcellular location">
    <subcellularLocation>
        <location evidence="10">Endoplasmic reticulum membrane</location>
        <topology evidence="10">Multi-pass membrane protein</topology>
    </subcellularLocation>
    <subcellularLocation>
        <location evidence="2">Microsome membrane</location>
        <topology evidence="2">Multi-pass membrane protein</topology>
    </subcellularLocation>
</comment>
<dbReference type="InterPro" id="IPR040125">
    <property type="entry name" value="Squalene_monox"/>
</dbReference>
<comment type="caution">
    <text evidence="12">The sequence shown here is derived from an EMBL/GenBank/DDBJ whole genome shotgun (WGS) entry which is preliminary data.</text>
</comment>
<comment type="function">
    <text evidence="10">Catalyzes the stereospecific oxidation of squalene to (S)-2,3-epoxysqualene, and is considered to be a rate-limiting enzyme in steroid biosynthesis.</text>
</comment>
<sequence>MSTTTTNSRYDLVIVGAGIAGSALAHALSNLPSYRRPLRIALLERSLAEPDRIVGELMQPGGVIALQQLGLEWTLDGFDAIPVKGYCIVKDGKSVQIPYPAGYEGRSFHHGKFVMKLREAALAAKGVDVIEATVTELIEDPSDSKRIIGVRANKKVAEGQEQEKLELLADLVVVADGCFSNFRSVIMGESGFKPATRSHFVGAILEDVRLPIPQHGTVCLVKGSGPVLLYQISEHDTRILVDVQPPLPQDLPEYILKNIVPQLPSSLHTAIKNAITKDRLRKMPNSFLPPIEQNGHSCKDGVILLGDAWNMRHPLTGGGMTVALNDVVLLRDQLSSMPNFSDPKRVNQAIRAWHWARKPLSSTVNILAFALYDLFGAEDKRLAVLQTGCFKYFELGGECINGPVSLLSGIAKSPVLLFNHFFSVAFYSIWCLFTHPRLVSSPSSQSKPVYATPRFYQYPFLLIESFQVFWTACVVFGPLLWSEVRWWSPSDSKRRNTVFAYATVPIVLLIAFVVAVYLKAVQLLQLPPSFVVEHVSL</sequence>
<keyword evidence="13" id="KW-1185">Reference proteome</keyword>
<evidence type="ECO:0000256" key="1">
    <source>
        <dbReference type="ARBA" id="ARBA00001974"/>
    </source>
</evidence>
<dbReference type="Pfam" id="PF08491">
    <property type="entry name" value="SE"/>
    <property type="match status" value="1"/>
</dbReference>